<sequence length="650" mass="72518">MPYNLDPNQTALSSTQDFGYKYPEGLDLRPGSSLHQDLLTKIIQRARESHNEISKKYSSWRSVDETLTAYISTDDAEEMLKKADSRKPISIVVPFSYATLETLLTYFVAAFLDSPIFKYEGTSPEDVLGAILMEKVVDQNVARAKVALNLHTMWRDSFAYGIGAVSPGWTKEWGYRTRFVDQGFFSSIFSRFVNEGKRRVQEETIIYEGNKLSNIDPYLYLPDPNVPAHEPQRGEFNGWIDPSNIMALLSEEAESDGDIFNVQYLKGIGNGRSLFNTGNSGRYSKTGDTTSMAPSTTTPIDKIHMYVNLIPQEWKLGQSKRPEKWLFTVGADKIIIRAKKLGLNHNRYPTVVGAPDFDGYSVTPLSRMETIYGLQTTLDWLFNSHIANVRKAINDMLVVDPSLININDLKDPQPGKLVRLRRSAWGRDVKGAVQQLAVVDVTKQHIQDSAYVVDLMQKCSAAVDSVMGVIDRRGERVSATESRDVNSNALSRLAKAARVTSIQAMYDIGYMFASHTQQLMSKELWVDTTGRWAETLEADYGQRMEKGKIKVMPWDLSVDYDLTIKDGSVMSGDAQVWSQVFQVIASNPALLGAFDLPRIFKHIARLMGAKDVDEFIIKGGMPPAQMSMVPDALAIAEKQAGNIVPVGGAA</sequence>
<name>A0A6M3JAY9_9ZZZZ</name>
<dbReference type="AlphaFoldDB" id="A0A6M3JAY9"/>
<dbReference type="InterPro" id="IPR056909">
    <property type="entry name" value="SU10_portal"/>
</dbReference>
<reference evidence="1" key="1">
    <citation type="submission" date="2020-03" db="EMBL/GenBank/DDBJ databases">
        <title>The deep terrestrial virosphere.</title>
        <authorList>
            <person name="Holmfeldt K."/>
            <person name="Nilsson E."/>
            <person name="Simone D."/>
            <person name="Lopez-Fernandez M."/>
            <person name="Wu X."/>
            <person name="de Brujin I."/>
            <person name="Lundin D."/>
            <person name="Andersson A."/>
            <person name="Bertilsson S."/>
            <person name="Dopson M."/>
        </authorList>
    </citation>
    <scope>NUCLEOTIDE SEQUENCE</scope>
    <source>
        <strain evidence="2">MM415A00328</strain>
        <strain evidence="1">MM415B00308</strain>
    </source>
</reference>
<proteinExistence type="predicted"/>
<gene>
    <name evidence="2" type="ORF">MM415A00328_0025</name>
    <name evidence="1" type="ORF">MM415B00308_0052</name>
</gene>
<dbReference type="EMBL" id="MT141565">
    <property type="protein sequence ID" value="QJA67074.1"/>
    <property type="molecule type" value="Genomic_DNA"/>
</dbReference>
<evidence type="ECO:0000313" key="1">
    <source>
        <dbReference type="EMBL" id="QJA67074.1"/>
    </source>
</evidence>
<dbReference type="Pfam" id="PF23899">
    <property type="entry name" value="SU10_portal"/>
    <property type="match status" value="1"/>
</dbReference>
<protein>
    <recommendedName>
        <fullName evidence="3">Portal protein</fullName>
    </recommendedName>
</protein>
<organism evidence="1">
    <name type="scientific">viral metagenome</name>
    <dbReference type="NCBI Taxonomy" id="1070528"/>
    <lineage>
        <taxon>unclassified sequences</taxon>
        <taxon>metagenomes</taxon>
        <taxon>organismal metagenomes</taxon>
    </lineage>
</organism>
<dbReference type="EMBL" id="MT142501">
    <property type="protein sequence ID" value="QJA83007.1"/>
    <property type="molecule type" value="Genomic_DNA"/>
</dbReference>
<evidence type="ECO:0000313" key="2">
    <source>
        <dbReference type="EMBL" id="QJA83007.1"/>
    </source>
</evidence>
<accession>A0A6M3JAY9</accession>
<evidence type="ECO:0008006" key="3">
    <source>
        <dbReference type="Google" id="ProtNLM"/>
    </source>
</evidence>